<dbReference type="Proteomes" id="UP000183766">
    <property type="component" value="Unassembled WGS sequence"/>
</dbReference>
<reference evidence="2 3" key="1">
    <citation type="submission" date="2016-10" db="EMBL/GenBank/DDBJ databases">
        <authorList>
            <person name="de Groot N.N."/>
        </authorList>
    </citation>
    <scope>NUCLEOTIDE SEQUENCE [LARGE SCALE GENOMIC DNA]</scope>
    <source>
        <strain evidence="2 3">NLAE-zl-C202</strain>
    </source>
</reference>
<organism evidence="2 3">
    <name type="scientific">Bacteroides xylanisolvens</name>
    <dbReference type="NCBI Taxonomy" id="371601"/>
    <lineage>
        <taxon>Bacteria</taxon>
        <taxon>Pseudomonadati</taxon>
        <taxon>Bacteroidota</taxon>
        <taxon>Bacteroidia</taxon>
        <taxon>Bacteroidales</taxon>
        <taxon>Bacteroidaceae</taxon>
        <taxon>Bacteroides</taxon>
    </lineage>
</organism>
<name>A0A1I5F905_9BACE</name>
<dbReference type="AlphaFoldDB" id="A0A1I5F905"/>
<keyword evidence="1" id="KW-0472">Membrane</keyword>
<sequence length="45" mass="5381">MNGSKVRGGEGRFITFYFIIFYTISFFIYKKKYESYKSTLTTPHL</sequence>
<keyword evidence="1" id="KW-0812">Transmembrane</keyword>
<dbReference type="EMBL" id="FOUM01000076">
    <property type="protein sequence ID" value="SFO20214.1"/>
    <property type="molecule type" value="Genomic_DNA"/>
</dbReference>
<accession>A0A1I5F905</accession>
<keyword evidence="1" id="KW-1133">Transmembrane helix</keyword>
<evidence type="ECO:0000313" key="2">
    <source>
        <dbReference type="EMBL" id="SFO20214.1"/>
    </source>
</evidence>
<protein>
    <submittedName>
        <fullName evidence="2">Uncharacterized protein</fullName>
    </submittedName>
</protein>
<proteinExistence type="predicted"/>
<evidence type="ECO:0000256" key="1">
    <source>
        <dbReference type="SAM" id="Phobius"/>
    </source>
</evidence>
<gene>
    <name evidence="2" type="ORF">SAMN05216250_17613</name>
</gene>
<feature type="transmembrane region" description="Helical" evidence="1">
    <location>
        <begin position="12"/>
        <end position="29"/>
    </location>
</feature>
<evidence type="ECO:0000313" key="3">
    <source>
        <dbReference type="Proteomes" id="UP000183766"/>
    </source>
</evidence>